<protein>
    <submittedName>
        <fullName evidence="2">OLC1v1025369C1</fullName>
    </submittedName>
</protein>
<name>A0AAV1C6Y1_OLDCO</name>
<reference evidence="2" key="1">
    <citation type="submission" date="2023-03" db="EMBL/GenBank/DDBJ databases">
        <authorList>
            <person name="Julca I."/>
        </authorList>
    </citation>
    <scope>NUCLEOTIDE SEQUENCE</scope>
</reference>
<evidence type="ECO:0000256" key="1">
    <source>
        <dbReference type="SAM" id="MobiDB-lite"/>
    </source>
</evidence>
<dbReference type="AlphaFoldDB" id="A0AAV1C6Y1"/>
<sequence length="241" mass="27431">MARRSKKRAEEGGSEAGNVQPLEERRDPRGEFTPTGSARAQVSPPCLISKFSSNLNDNCVKLSTREQGECSGVKELAKCLDLNAKIPVENVWSNFNPKKLNKVEKKLKFIEPVVVEDRMICQITKHEVELEVEHWKSFVVWKELNAPLKDVVKMKEPVQVVAVDQRQETTHNPSKKENQLSPNRRKDTGREKHDKSDQSIYILNQLGRKIPEGRLKEKVDSINKVYCSDTSHPNIGPSNHE</sequence>
<feature type="region of interest" description="Disordered" evidence="1">
    <location>
        <begin position="163"/>
        <end position="198"/>
    </location>
</feature>
<evidence type="ECO:0000313" key="3">
    <source>
        <dbReference type="Proteomes" id="UP001161247"/>
    </source>
</evidence>
<organism evidence="2 3">
    <name type="scientific">Oldenlandia corymbosa var. corymbosa</name>
    <dbReference type="NCBI Taxonomy" id="529605"/>
    <lineage>
        <taxon>Eukaryota</taxon>
        <taxon>Viridiplantae</taxon>
        <taxon>Streptophyta</taxon>
        <taxon>Embryophyta</taxon>
        <taxon>Tracheophyta</taxon>
        <taxon>Spermatophyta</taxon>
        <taxon>Magnoliopsida</taxon>
        <taxon>eudicotyledons</taxon>
        <taxon>Gunneridae</taxon>
        <taxon>Pentapetalae</taxon>
        <taxon>asterids</taxon>
        <taxon>lamiids</taxon>
        <taxon>Gentianales</taxon>
        <taxon>Rubiaceae</taxon>
        <taxon>Rubioideae</taxon>
        <taxon>Spermacoceae</taxon>
        <taxon>Hedyotis-Oldenlandia complex</taxon>
        <taxon>Oldenlandia</taxon>
    </lineage>
</organism>
<gene>
    <name evidence="2" type="ORF">OLC1_LOCUS2700</name>
</gene>
<feature type="compositionally biased region" description="Basic and acidic residues" evidence="1">
    <location>
        <begin position="165"/>
        <end position="197"/>
    </location>
</feature>
<dbReference type="Proteomes" id="UP001161247">
    <property type="component" value="Chromosome 1"/>
</dbReference>
<evidence type="ECO:0000313" key="2">
    <source>
        <dbReference type="EMBL" id="CAI9090567.1"/>
    </source>
</evidence>
<proteinExistence type="predicted"/>
<dbReference type="EMBL" id="OX459118">
    <property type="protein sequence ID" value="CAI9090567.1"/>
    <property type="molecule type" value="Genomic_DNA"/>
</dbReference>
<feature type="region of interest" description="Disordered" evidence="1">
    <location>
        <begin position="1"/>
        <end position="41"/>
    </location>
</feature>
<accession>A0AAV1C6Y1</accession>
<keyword evidence="3" id="KW-1185">Reference proteome</keyword>